<reference evidence="7" key="1">
    <citation type="submission" date="2018-10" db="EMBL/GenBank/DDBJ databases">
        <title>Transcriptome assembly of Aceria tosichella (Wheat curl mite) Type 2.</title>
        <authorList>
            <person name="Scully E.D."/>
            <person name="Geib S.M."/>
            <person name="Palmer N.A."/>
            <person name="Gupta A.K."/>
            <person name="Sarath G."/>
            <person name="Tatineni S."/>
        </authorList>
    </citation>
    <scope>NUCLEOTIDE SEQUENCE</scope>
    <source>
        <strain evidence="7">LincolnNE</strain>
    </source>
</reference>
<name>A0A6G1SGN6_9ACAR</name>
<feature type="region of interest" description="Disordered" evidence="5">
    <location>
        <begin position="124"/>
        <end position="327"/>
    </location>
</feature>
<feature type="region of interest" description="Disordered" evidence="5">
    <location>
        <begin position="817"/>
        <end position="837"/>
    </location>
</feature>
<protein>
    <submittedName>
        <fullName evidence="7">LIM domain-binding protein 2</fullName>
    </submittedName>
</protein>
<feature type="compositionally biased region" description="Basic and acidic residues" evidence="5">
    <location>
        <begin position="759"/>
        <end position="768"/>
    </location>
</feature>
<dbReference type="SMART" id="SM00547">
    <property type="entry name" value="ZnF_RBZ"/>
    <property type="match status" value="1"/>
</dbReference>
<dbReference type="PANTHER" id="PTHR10378">
    <property type="entry name" value="LIM DOMAIN-BINDING PROTEIN"/>
    <property type="match status" value="1"/>
</dbReference>
<feature type="compositionally biased region" description="Polar residues" evidence="5">
    <location>
        <begin position="769"/>
        <end position="785"/>
    </location>
</feature>
<feature type="region of interest" description="Disordered" evidence="5">
    <location>
        <begin position="589"/>
        <end position="640"/>
    </location>
</feature>
<feature type="compositionally biased region" description="Polar residues" evidence="5">
    <location>
        <begin position="289"/>
        <end position="299"/>
    </location>
</feature>
<dbReference type="EMBL" id="GGYP01004893">
    <property type="protein sequence ID" value="MDE49664.1"/>
    <property type="molecule type" value="Transcribed_RNA"/>
</dbReference>
<keyword evidence="1" id="KW-0479">Metal-binding</keyword>
<feature type="region of interest" description="Disordered" evidence="5">
    <location>
        <begin position="727"/>
        <end position="785"/>
    </location>
</feature>
<feature type="compositionally biased region" description="Basic and acidic residues" evidence="5">
    <location>
        <begin position="693"/>
        <end position="703"/>
    </location>
</feature>
<dbReference type="GO" id="GO:0008270">
    <property type="term" value="F:zinc ion binding"/>
    <property type="evidence" value="ECO:0007669"/>
    <property type="project" value="UniProtKB-KW"/>
</dbReference>
<dbReference type="InterPro" id="IPR025451">
    <property type="entry name" value="DUF4211"/>
</dbReference>
<dbReference type="AlphaFoldDB" id="A0A6G1SGN6"/>
<organism evidence="7">
    <name type="scientific">Aceria tosichella</name>
    <name type="common">wheat curl mite</name>
    <dbReference type="NCBI Taxonomy" id="561515"/>
    <lineage>
        <taxon>Eukaryota</taxon>
        <taxon>Metazoa</taxon>
        <taxon>Ecdysozoa</taxon>
        <taxon>Arthropoda</taxon>
        <taxon>Chelicerata</taxon>
        <taxon>Arachnida</taxon>
        <taxon>Acari</taxon>
        <taxon>Acariformes</taxon>
        <taxon>Trombidiformes</taxon>
        <taxon>Prostigmata</taxon>
        <taxon>Eupodina</taxon>
        <taxon>Eriophyoidea</taxon>
        <taxon>Eriophyidae</taxon>
        <taxon>Eriophyinae</taxon>
        <taxon>Aceriini</taxon>
        <taxon>Aceria</taxon>
    </lineage>
</organism>
<evidence type="ECO:0000256" key="3">
    <source>
        <dbReference type="ARBA" id="ARBA00022833"/>
    </source>
</evidence>
<feature type="compositionally biased region" description="Polar residues" evidence="5">
    <location>
        <begin position="235"/>
        <end position="254"/>
    </location>
</feature>
<feature type="compositionally biased region" description="Polar residues" evidence="5">
    <location>
        <begin position="621"/>
        <end position="634"/>
    </location>
</feature>
<evidence type="ECO:0000259" key="6">
    <source>
        <dbReference type="PROSITE" id="PS50199"/>
    </source>
</evidence>
<dbReference type="Pfam" id="PF13926">
    <property type="entry name" value="DUF4211"/>
    <property type="match status" value="1"/>
</dbReference>
<sequence length="1140" mass="129056">MADDDETNADDAGSWDCSLCTLKNSAEKFKCKACGLRRGTSTRKPRCSTDTIVAQVVKQQEQIRQQTIAKPSPKIQTARENPVSTPEPTTSSPHNNNNNNNNIQHDCMMMGGQMNQTGLMHSSLAPSAAQSMRHNHGPPQPLPMQQQQHHMNSHHPMTSQQSSPVPNYHQLPPHPPVSLSASPHQSSTPHSHSQPPPRPSTGPSPLHHHHSPLHVNVSSSPKNPSHGHISMHSRPPSNQLSPHGHNFHNNNTMPSPHGASSHYGQPPPPPQQMSHHQQQHLPQQAPQQSMNHQTQSMMQTAPDMSGGAPPPPPSRPSTGHMSPHPSVHLANQERASPFHHQQHHIPQSELRIIELNKRLQSRPRVRGASSPLPLIGSSDESIWWERFACDFFDDESSLTIRIPGDDKLIEYTIGRPLIPRFFKSYFDGGVTDLSIKLTNIRETQHRSSLVTLECDQADIVTKNIFKHIVTDTLMYVVVHTEGSLSLEFVGNSLDNLVIKSWRFYANQCREYIDRSLTAMGLPSTMLIEPTTIQGFPKSTISYLKICSILEPMQDIMAQHRQSNMDPKSCLKKFLYDKHRFISEEENKVIPTKRRKRKQDTLPVQKSSTTTTTPKKSKATVAISTNDVSTQSNSVKPDLPPISIVGEPLRMEEYRDENERLISKMENLDHQCEPQVKIETPKIDEFDFIMNSTSDKEKPIEKSDSSVGCSLEESETTVIVTTKAVDEIAKSSSDSNSEPAPKLQSKELESSNEESSSRPVSEEPSEKENNGSVLNEETSVASQSENHFSIMSRIPEDSEDKSKTSDLVVSKLPQSVNTKISVQSNSKQSRRRSNEKREKFCDGLMRTSDFVVAIKDLKFEHPPLWRITTGNNLLQQFEPKTINGTILYENTNQYAGWNPEIKRDYVGVDVKVLSHNRNQILAERLQLNFQNLDDFESFHDKHFLVYLQILISTALDPKFWESIETEPEHHDYFLTSRKIMDEIIKRHKTKLSSKLKLAEAMIKNFEKYPNLIINPIDESQQAQNCRACNINPSTQIVSFGNRSYDLHSYKPVKVTSEPSKIDDKDDQIIICDSCLNIVKLYSEVHHMGWKFFNSTLKKVDRLRNNGKPVNAILDECLNDEEWINKNYAERDMLWSKINEVH</sequence>
<keyword evidence="3" id="KW-0862">Zinc</keyword>
<evidence type="ECO:0000256" key="5">
    <source>
        <dbReference type="SAM" id="MobiDB-lite"/>
    </source>
</evidence>
<feature type="region of interest" description="Disordered" evidence="5">
    <location>
        <begin position="64"/>
        <end position="108"/>
    </location>
</feature>
<gene>
    <name evidence="7" type="primary">Ldb2</name>
    <name evidence="7" type="ORF">g.12002</name>
</gene>
<feature type="compositionally biased region" description="Low complexity" evidence="5">
    <location>
        <begin position="143"/>
        <end position="157"/>
    </location>
</feature>
<feature type="compositionally biased region" description="Low complexity" evidence="5">
    <location>
        <begin position="84"/>
        <end position="102"/>
    </location>
</feature>
<dbReference type="Pfam" id="PF01803">
    <property type="entry name" value="LIM_bind"/>
    <property type="match status" value="1"/>
</dbReference>
<proteinExistence type="predicted"/>
<dbReference type="PROSITE" id="PS01358">
    <property type="entry name" value="ZF_RANBP2_1"/>
    <property type="match status" value="1"/>
</dbReference>
<feature type="compositionally biased region" description="Low complexity" evidence="5">
    <location>
        <begin position="272"/>
        <end position="288"/>
    </location>
</feature>
<dbReference type="InterPro" id="IPR029005">
    <property type="entry name" value="LIM-bd/SEUSS"/>
</dbReference>
<evidence type="ECO:0000256" key="4">
    <source>
        <dbReference type="PROSITE-ProRule" id="PRU00322"/>
    </source>
</evidence>
<dbReference type="InterPro" id="IPR001876">
    <property type="entry name" value="Znf_RanBP2"/>
</dbReference>
<evidence type="ECO:0000256" key="2">
    <source>
        <dbReference type="ARBA" id="ARBA00022771"/>
    </source>
</evidence>
<evidence type="ECO:0000313" key="7">
    <source>
        <dbReference type="EMBL" id="MDE49664.1"/>
    </source>
</evidence>
<feature type="domain" description="RanBP2-type" evidence="6">
    <location>
        <begin position="11"/>
        <end position="40"/>
    </location>
</feature>
<feature type="compositionally biased region" description="Low complexity" evidence="5">
    <location>
        <begin position="182"/>
        <end position="193"/>
    </location>
</feature>
<feature type="region of interest" description="Disordered" evidence="5">
    <location>
        <begin position="693"/>
        <end position="714"/>
    </location>
</feature>
<accession>A0A6G1SGN6</accession>
<keyword evidence="2 4" id="KW-0863">Zinc-finger</keyword>
<dbReference type="PROSITE" id="PS50199">
    <property type="entry name" value="ZF_RANBP2_2"/>
    <property type="match status" value="1"/>
</dbReference>
<evidence type="ECO:0000256" key="1">
    <source>
        <dbReference type="ARBA" id="ARBA00022723"/>
    </source>
</evidence>
<dbReference type="Gene3D" id="4.10.1060.10">
    <property type="entry name" value="Zinc finger, RanBP2-type"/>
    <property type="match status" value="1"/>
</dbReference>
<feature type="compositionally biased region" description="Polar residues" evidence="5">
    <location>
        <begin position="74"/>
        <end position="83"/>
    </location>
</feature>